<gene>
    <name evidence="2" type="ORF">AWC38_SpisGene9678</name>
</gene>
<evidence type="ECO:0000256" key="1">
    <source>
        <dbReference type="SAM" id="MobiDB-lite"/>
    </source>
</evidence>
<feature type="region of interest" description="Disordered" evidence="1">
    <location>
        <begin position="1"/>
        <end position="56"/>
    </location>
</feature>
<dbReference type="AlphaFoldDB" id="A0A2B4SB36"/>
<comment type="caution">
    <text evidence="2">The sequence shown here is derived from an EMBL/GenBank/DDBJ whole genome shotgun (WGS) entry which is preliminary data.</text>
</comment>
<proteinExistence type="predicted"/>
<organism evidence="2 3">
    <name type="scientific">Stylophora pistillata</name>
    <name type="common">Smooth cauliflower coral</name>
    <dbReference type="NCBI Taxonomy" id="50429"/>
    <lineage>
        <taxon>Eukaryota</taxon>
        <taxon>Metazoa</taxon>
        <taxon>Cnidaria</taxon>
        <taxon>Anthozoa</taxon>
        <taxon>Hexacorallia</taxon>
        <taxon>Scleractinia</taxon>
        <taxon>Astrocoeniina</taxon>
        <taxon>Pocilloporidae</taxon>
        <taxon>Stylophora</taxon>
    </lineage>
</organism>
<dbReference type="EMBL" id="LSMT01000145">
    <property type="protein sequence ID" value="PFX25665.1"/>
    <property type="molecule type" value="Genomic_DNA"/>
</dbReference>
<feature type="compositionally biased region" description="Basic and acidic residues" evidence="1">
    <location>
        <begin position="1"/>
        <end position="10"/>
    </location>
</feature>
<protein>
    <submittedName>
        <fullName evidence="2">Uncharacterized protein</fullName>
    </submittedName>
</protein>
<dbReference type="OrthoDB" id="762982at2759"/>
<keyword evidence="3" id="KW-1185">Reference proteome</keyword>
<name>A0A2B4SB36_STYPI</name>
<sequence length="215" mass="24384">MGRREEENGKMKAAAKSCQSLDTWVSKVPRQEPSDADNDSAVCDDSPAETTTSDLSQLTTVLQRALEESSQAPVPENTDDNLTRHHLEPMMQQEINDIGKFSTTSEIFGSSANKLPVGQKKDKAAFVNKPFINWHKLQEKAKKDEKMKYHHDGMIATESFLNSDENPKLNVNNQIDDEKWKNIIRNRHIVKCVPEVILKECDDDLFPNTYALLKI</sequence>
<evidence type="ECO:0000313" key="2">
    <source>
        <dbReference type="EMBL" id="PFX25665.1"/>
    </source>
</evidence>
<evidence type="ECO:0000313" key="3">
    <source>
        <dbReference type="Proteomes" id="UP000225706"/>
    </source>
</evidence>
<dbReference type="Proteomes" id="UP000225706">
    <property type="component" value="Unassembled WGS sequence"/>
</dbReference>
<accession>A0A2B4SB36</accession>
<reference evidence="3" key="1">
    <citation type="journal article" date="2017" name="bioRxiv">
        <title>Comparative analysis of the genomes of Stylophora pistillata and Acropora digitifera provides evidence for extensive differences between species of corals.</title>
        <authorList>
            <person name="Voolstra C.R."/>
            <person name="Li Y."/>
            <person name="Liew Y.J."/>
            <person name="Baumgarten S."/>
            <person name="Zoccola D."/>
            <person name="Flot J.-F."/>
            <person name="Tambutte S."/>
            <person name="Allemand D."/>
            <person name="Aranda M."/>
        </authorList>
    </citation>
    <scope>NUCLEOTIDE SEQUENCE [LARGE SCALE GENOMIC DNA]</scope>
</reference>